<dbReference type="Proteomes" id="UP001139721">
    <property type="component" value="Unassembled WGS sequence"/>
</dbReference>
<dbReference type="AlphaFoldDB" id="A0A9X2I8S8"/>
<accession>A0A9X2I8S8</accession>
<comment type="caution">
    <text evidence="1">The sequence shown here is derived from an EMBL/GenBank/DDBJ whole genome shotgun (WGS) entry which is preliminary data.</text>
</comment>
<organism evidence="1 2">
    <name type="scientific">Legionella maioricensis</name>
    <dbReference type="NCBI Taxonomy" id="2896528"/>
    <lineage>
        <taxon>Bacteria</taxon>
        <taxon>Pseudomonadati</taxon>
        <taxon>Pseudomonadota</taxon>
        <taxon>Gammaproteobacteria</taxon>
        <taxon>Legionellales</taxon>
        <taxon>Legionellaceae</taxon>
        <taxon>Legionella</taxon>
    </lineage>
</organism>
<dbReference type="EMBL" id="JAJKBJ010000001">
    <property type="protein sequence ID" value="MCL9682610.1"/>
    <property type="molecule type" value="Genomic_DNA"/>
</dbReference>
<sequence length="63" mass="7312">MKTTSRFSFKPVDKSQQRLVHEWIAQQHISEWLAQYMFIKKQVLLLLVSLSRPGILSHITGCG</sequence>
<keyword evidence="2" id="KW-1185">Reference proteome</keyword>
<gene>
    <name evidence="1" type="ORF">LOX96_00720</name>
</gene>
<evidence type="ECO:0000313" key="1">
    <source>
        <dbReference type="EMBL" id="MCL9682610.1"/>
    </source>
</evidence>
<reference evidence="1" key="1">
    <citation type="submission" date="2021-11" db="EMBL/GenBank/DDBJ databases">
        <title>Legionella maioricencis sp. nov., a new species isolated from hot water samples in Mallorca.</title>
        <authorList>
            <person name="Crespi S."/>
            <person name="Drasar V."/>
            <person name="Salva-Serra F."/>
            <person name="Jaen-Luchoro D."/>
            <person name="Pineiro-Iglesias B."/>
            <person name="Aliaga F."/>
            <person name="Fernandez-Juarez V."/>
            <person name="Coll G."/>
            <person name="Moore E.R.B."/>
            <person name="Bennasar-Figueras A."/>
        </authorList>
    </citation>
    <scope>NUCLEOTIDE SEQUENCE</scope>
    <source>
        <strain evidence="1">HCPI-6</strain>
    </source>
</reference>
<proteinExistence type="predicted"/>
<name>A0A9X2I8S8_9GAMM</name>
<evidence type="ECO:0000313" key="2">
    <source>
        <dbReference type="Proteomes" id="UP001139721"/>
    </source>
</evidence>
<protein>
    <submittedName>
        <fullName evidence="1">Uncharacterized protein</fullName>
    </submittedName>
</protein>